<keyword evidence="3" id="KW-1185">Reference proteome</keyword>
<protein>
    <submittedName>
        <fullName evidence="2">Uncharacterized protein</fullName>
    </submittedName>
</protein>
<sequence>MRAQLVILACEDRLLLPCEQLRLIGSGTQEWTVVVSTLLGWATPPAFWTSPAPRRQAAIDEQADAVEVGRRVTGQEHSRMPRRRTGSAATSGQAGQDRGRLP</sequence>
<reference evidence="2" key="2">
    <citation type="submission" date="2020-09" db="EMBL/GenBank/DDBJ databases">
        <authorList>
            <person name="Sun Q."/>
            <person name="Ohkuma M."/>
        </authorList>
    </citation>
    <scope>NUCLEOTIDE SEQUENCE</scope>
    <source>
        <strain evidence="2">JCM 3035</strain>
    </source>
</reference>
<evidence type="ECO:0000313" key="2">
    <source>
        <dbReference type="EMBL" id="GGL03796.1"/>
    </source>
</evidence>
<dbReference type="AlphaFoldDB" id="A0A917RFH6"/>
<feature type="region of interest" description="Disordered" evidence="1">
    <location>
        <begin position="62"/>
        <end position="102"/>
    </location>
</feature>
<organism evidence="2 3">
    <name type="scientific">Streptomyces flaveus</name>
    <dbReference type="NCBI Taxonomy" id="66370"/>
    <lineage>
        <taxon>Bacteria</taxon>
        <taxon>Bacillati</taxon>
        <taxon>Actinomycetota</taxon>
        <taxon>Actinomycetes</taxon>
        <taxon>Kitasatosporales</taxon>
        <taxon>Streptomycetaceae</taxon>
        <taxon>Streptomyces</taxon>
        <taxon>Streptomyces aurantiacus group</taxon>
    </lineage>
</organism>
<dbReference type="EMBL" id="BMPQ01000030">
    <property type="protein sequence ID" value="GGL03796.1"/>
    <property type="molecule type" value="Genomic_DNA"/>
</dbReference>
<comment type="caution">
    <text evidence="2">The sequence shown here is derived from an EMBL/GenBank/DDBJ whole genome shotgun (WGS) entry which is preliminary data.</text>
</comment>
<gene>
    <name evidence="2" type="ORF">GCM10010094_75820</name>
</gene>
<reference evidence="2" key="1">
    <citation type="journal article" date="2014" name="Int. J. Syst. Evol. Microbiol.">
        <title>Complete genome sequence of Corynebacterium casei LMG S-19264T (=DSM 44701T), isolated from a smear-ripened cheese.</title>
        <authorList>
            <consortium name="US DOE Joint Genome Institute (JGI-PGF)"/>
            <person name="Walter F."/>
            <person name="Albersmeier A."/>
            <person name="Kalinowski J."/>
            <person name="Ruckert C."/>
        </authorList>
    </citation>
    <scope>NUCLEOTIDE SEQUENCE</scope>
    <source>
        <strain evidence="2">JCM 3035</strain>
    </source>
</reference>
<accession>A0A917RFH6</accession>
<evidence type="ECO:0000256" key="1">
    <source>
        <dbReference type="SAM" id="MobiDB-lite"/>
    </source>
</evidence>
<proteinExistence type="predicted"/>
<evidence type="ECO:0000313" key="3">
    <source>
        <dbReference type="Proteomes" id="UP000637788"/>
    </source>
</evidence>
<feature type="compositionally biased region" description="Basic and acidic residues" evidence="1">
    <location>
        <begin position="67"/>
        <end position="79"/>
    </location>
</feature>
<dbReference type="Proteomes" id="UP000637788">
    <property type="component" value="Unassembled WGS sequence"/>
</dbReference>
<dbReference type="RefSeq" id="WP_189326290.1">
    <property type="nucleotide sequence ID" value="NZ_BMPQ01000030.1"/>
</dbReference>
<name>A0A917RFH6_9ACTN</name>